<dbReference type="Proteomes" id="UP000002489">
    <property type="component" value="Unassembled WGS sequence"/>
</dbReference>
<keyword evidence="4" id="KW-0812">Transmembrane</keyword>
<evidence type="ECO:0000256" key="2">
    <source>
        <dbReference type="ARBA" id="ARBA00007282"/>
    </source>
</evidence>
<evidence type="ECO:0000256" key="1">
    <source>
        <dbReference type="ARBA" id="ARBA00004141"/>
    </source>
</evidence>
<gene>
    <name evidence="8" type="primary">28942666</name>
</gene>
<keyword evidence="6" id="KW-0472">Membrane</keyword>
<keyword evidence="5" id="KW-1133">Transmembrane helix</keyword>
<accession>A0A0D2X8Z0</accession>
<evidence type="ECO:0000256" key="4">
    <source>
        <dbReference type="ARBA" id="ARBA00022692"/>
    </source>
</evidence>
<dbReference type="GO" id="GO:0006629">
    <property type="term" value="P:lipid metabolic process"/>
    <property type="evidence" value="ECO:0007669"/>
    <property type="project" value="InterPro"/>
</dbReference>
<dbReference type="EnsemblFungi" id="FOXG_00350T0">
    <property type="protein sequence ID" value="FOXG_00350P0"/>
    <property type="gene ID" value="FOXG_00350"/>
</dbReference>
<dbReference type="PANTHER" id="PTHR31595:SF67">
    <property type="entry name" value="WAX SYNTHASE DOMAIN-CONTAINING PROTEIN"/>
    <property type="match status" value="1"/>
</dbReference>
<dbReference type="InterPro" id="IPR044851">
    <property type="entry name" value="Wax_synthase"/>
</dbReference>
<proteinExistence type="inferred from homology"/>
<dbReference type="PANTHER" id="PTHR31595">
    <property type="entry name" value="LONG-CHAIN-ALCOHOL O-FATTY-ACYLTRANSFERASE 3-RELATED"/>
    <property type="match status" value="1"/>
</dbReference>
<reference evidence="9" key="1">
    <citation type="journal article" date="2012" name="Mol. Plant Microbe Interact.">
        <title>A highly conserved effector in Fusarium oxysporum is required for full virulence on Arabidopsis.</title>
        <authorList>
            <person name="Thatcher L.F."/>
            <person name="Gardiner D.M."/>
            <person name="Kazan K."/>
            <person name="Manners J."/>
        </authorList>
    </citation>
    <scope>NUCLEOTIDE SEQUENCE [LARGE SCALE GENOMIC DNA]</scope>
    <source>
        <strain evidence="9">Fo5176</strain>
    </source>
</reference>
<evidence type="ECO:0000256" key="6">
    <source>
        <dbReference type="ARBA" id="ARBA00023136"/>
    </source>
</evidence>
<dbReference type="VEuPathDB" id="FungiDB:FOXG_00350"/>
<organism evidence="8 9">
    <name type="scientific">Fusarium oxysporum (strain Fo5176)</name>
    <name type="common">Fusarium vascular wilt</name>
    <dbReference type="NCBI Taxonomy" id="660025"/>
    <lineage>
        <taxon>Eukaryota</taxon>
        <taxon>Fungi</taxon>
        <taxon>Dikarya</taxon>
        <taxon>Ascomycota</taxon>
        <taxon>Pezizomycotina</taxon>
        <taxon>Sordariomycetes</taxon>
        <taxon>Hypocreomycetidae</taxon>
        <taxon>Hypocreales</taxon>
        <taxon>Nectriaceae</taxon>
        <taxon>Fusarium</taxon>
        <taxon>Fusarium oxysporum species complex</taxon>
    </lineage>
</organism>
<protein>
    <recommendedName>
        <fullName evidence="7">Wax synthase domain-containing protein</fullName>
    </recommendedName>
</protein>
<feature type="domain" description="Wax synthase" evidence="7">
    <location>
        <begin position="349"/>
        <end position="437"/>
    </location>
</feature>
<evidence type="ECO:0000256" key="5">
    <source>
        <dbReference type="ARBA" id="ARBA00022989"/>
    </source>
</evidence>
<dbReference type="GO" id="GO:0016020">
    <property type="term" value="C:membrane"/>
    <property type="evidence" value="ECO:0007669"/>
    <property type="project" value="UniProtKB-SubCell"/>
</dbReference>
<keyword evidence="3" id="KW-0808">Transferase</keyword>
<comment type="subcellular location">
    <subcellularLocation>
        <location evidence="1">Membrane</location>
        <topology evidence="1">Multi-pass membrane protein</topology>
    </subcellularLocation>
</comment>
<name>A0A0D2X8Z0_FUSOF</name>
<comment type="similarity">
    <text evidence="2">Belongs to the wax synthase family.</text>
</comment>
<dbReference type="AlphaFoldDB" id="A0A0D2X8Z0"/>
<dbReference type="GO" id="GO:0008374">
    <property type="term" value="F:O-acyltransferase activity"/>
    <property type="evidence" value="ECO:0007669"/>
    <property type="project" value="InterPro"/>
</dbReference>
<evidence type="ECO:0000313" key="8">
    <source>
        <dbReference type="EnsemblFungi" id="FOXG_00350P0"/>
    </source>
</evidence>
<evidence type="ECO:0000256" key="3">
    <source>
        <dbReference type="ARBA" id="ARBA00022679"/>
    </source>
</evidence>
<dbReference type="Pfam" id="PF13813">
    <property type="entry name" value="MBOAT_2"/>
    <property type="match status" value="1"/>
</dbReference>
<evidence type="ECO:0000259" key="7">
    <source>
        <dbReference type="Pfam" id="PF13813"/>
    </source>
</evidence>
<reference evidence="8" key="2">
    <citation type="submission" date="2025-08" db="UniProtKB">
        <authorList>
            <consortium name="EnsemblFungi"/>
        </authorList>
    </citation>
    <scope>IDENTIFICATION</scope>
    <source>
        <strain evidence="8">4287 / CBS 123668 / FGSC 9935 / NRRL 34936</strain>
    </source>
</reference>
<evidence type="ECO:0000313" key="9">
    <source>
        <dbReference type="Proteomes" id="UP000002489"/>
    </source>
</evidence>
<sequence>MTVTPVANLGNIARAEYKALFDTEVAKGIREPLVLPFCLFGPFILPIVYLAIPHRNRPWLYHARWLVVAFVVAFDAYMIQYMSSYNVAPAYASGLMGGWGILTTLNLLVWSDPQLDYARVVKIPKGNKSQASSKQLSIDVANGSNQESVIRQRKAYHEAIALSGDAETRAKNGSSKDVVYAWQKFPENGSFGERLNWTLDLATNFREIGWNCSISSVPRPDIPSNIRDGDHVSFDNMLIVSRSGYYRNLTEREFVWSRIRRVLLLTFLLDFCSVAMVKDPYCAYGPDQGLELPLFLRRLPPWLRFIYRELLCLVGIYAAIDAIFSLHDLFQLYVFSYFYPMRRELWQYTNIFGPISQVLDRGLAGWWGAFWHQTFRLQFVAPAKFLVDHGYLRRGTLRAQIVTMCLSFIQSGLLHAGGSLSSMPTTKPWRSPLFFALQPPGIILQLLLLQTLDKHFPDFPQRLRQAFNMVFTLGWLCLTAFFFTDDISSSGIWLLEPVPISPLRWLGFGYPDDHWWRWRRYMFPIWHSDKYWWKSGIQL</sequence>
<dbReference type="InterPro" id="IPR032805">
    <property type="entry name" value="Wax_synthase_dom"/>
</dbReference>